<dbReference type="Pfam" id="PF13966">
    <property type="entry name" value="zf-RVT"/>
    <property type="match status" value="1"/>
</dbReference>
<feature type="region of interest" description="Disordered" evidence="2">
    <location>
        <begin position="334"/>
        <end position="381"/>
    </location>
</feature>
<dbReference type="InterPro" id="IPR035979">
    <property type="entry name" value="RBD_domain_sf"/>
</dbReference>
<dbReference type="SUPFAM" id="SSF56672">
    <property type="entry name" value="DNA/RNA polymerases"/>
    <property type="match status" value="1"/>
</dbReference>
<dbReference type="InterPro" id="IPR005135">
    <property type="entry name" value="Endo/exonuclease/phosphatase"/>
</dbReference>
<organism evidence="5 6">
    <name type="scientific">Tanacetum coccineum</name>
    <dbReference type="NCBI Taxonomy" id="301880"/>
    <lineage>
        <taxon>Eukaryota</taxon>
        <taxon>Viridiplantae</taxon>
        <taxon>Streptophyta</taxon>
        <taxon>Embryophyta</taxon>
        <taxon>Tracheophyta</taxon>
        <taxon>Spermatophyta</taxon>
        <taxon>Magnoliopsida</taxon>
        <taxon>eudicotyledons</taxon>
        <taxon>Gunneridae</taxon>
        <taxon>Pentapetalae</taxon>
        <taxon>asterids</taxon>
        <taxon>campanulids</taxon>
        <taxon>Asterales</taxon>
        <taxon>Asteraceae</taxon>
        <taxon>Asteroideae</taxon>
        <taxon>Anthemideae</taxon>
        <taxon>Anthemidinae</taxon>
        <taxon>Tanacetum</taxon>
    </lineage>
</organism>
<feature type="domain" description="Reverse transcriptase" evidence="4">
    <location>
        <begin position="902"/>
        <end position="1179"/>
    </location>
</feature>
<feature type="compositionally biased region" description="Basic and acidic residues" evidence="2">
    <location>
        <begin position="337"/>
        <end position="356"/>
    </location>
</feature>
<keyword evidence="5" id="KW-0808">Transferase</keyword>
<dbReference type="EMBL" id="BQNB010019054">
    <property type="protein sequence ID" value="GJT81111.1"/>
    <property type="molecule type" value="Genomic_DNA"/>
</dbReference>
<dbReference type="Gene3D" id="3.30.70.330">
    <property type="match status" value="1"/>
</dbReference>
<keyword evidence="1" id="KW-0694">RNA-binding</keyword>
<feature type="compositionally biased region" description="Basic and acidic residues" evidence="2">
    <location>
        <begin position="366"/>
        <end position="375"/>
    </location>
</feature>
<dbReference type="SUPFAM" id="SSF56219">
    <property type="entry name" value="DNase I-like"/>
    <property type="match status" value="1"/>
</dbReference>
<proteinExistence type="predicted"/>
<reference evidence="5" key="1">
    <citation type="journal article" date="2022" name="Int. J. Mol. Sci.">
        <title>Draft Genome of Tanacetum Coccineum: Genomic Comparison of Closely Related Tanacetum-Family Plants.</title>
        <authorList>
            <person name="Yamashiro T."/>
            <person name="Shiraishi A."/>
            <person name="Nakayama K."/>
            <person name="Satake H."/>
        </authorList>
    </citation>
    <scope>NUCLEOTIDE SEQUENCE</scope>
</reference>
<dbReference type="PANTHER" id="PTHR33116:SF77">
    <property type="entry name" value="RNA-DIRECTED DNA POLYMERASE"/>
    <property type="match status" value="1"/>
</dbReference>
<dbReference type="GO" id="GO:0003964">
    <property type="term" value="F:RNA-directed DNA polymerase activity"/>
    <property type="evidence" value="ECO:0007669"/>
    <property type="project" value="UniProtKB-KW"/>
</dbReference>
<evidence type="ECO:0000256" key="1">
    <source>
        <dbReference type="PROSITE-ProRule" id="PRU00176"/>
    </source>
</evidence>
<dbReference type="Pfam" id="PF00078">
    <property type="entry name" value="RVT_1"/>
    <property type="match status" value="1"/>
</dbReference>
<dbReference type="InterPro" id="IPR000477">
    <property type="entry name" value="RT_dom"/>
</dbReference>
<keyword evidence="5" id="KW-0548">Nucleotidyltransferase</keyword>
<keyword evidence="6" id="KW-1185">Reference proteome</keyword>
<dbReference type="InterPro" id="IPR026960">
    <property type="entry name" value="RVT-Znf"/>
</dbReference>
<dbReference type="Pfam" id="PF14529">
    <property type="entry name" value="Exo_endo_phos_2"/>
    <property type="match status" value="1"/>
</dbReference>
<feature type="domain" description="RRM" evidence="3">
    <location>
        <begin position="16"/>
        <end position="93"/>
    </location>
</feature>
<dbReference type="InterPro" id="IPR012677">
    <property type="entry name" value="Nucleotide-bd_a/b_plait_sf"/>
</dbReference>
<dbReference type="Gene3D" id="3.60.10.10">
    <property type="entry name" value="Endonuclease/exonuclease/phosphatase"/>
    <property type="match status" value="1"/>
</dbReference>
<evidence type="ECO:0000259" key="3">
    <source>
        <dbReference type="PROSITE" id="PS50102"/>
    </source>
</evidence>
<dbReference type="Proteomes" id="UP001151760">
    <property type="component" value="Unassembled WGS sequence"/>
</dbReference>
<evidence type="ECO:0000259" key="4">
    <source>
        <dbReference type="PROSITE" id="PS50878"/>
    </source>
</evidence>
<dbReference type="SUPFAM" id="SSF54928">
    <property type="entry name" value="RNA-binding domain, RBD"/>
    <property type="match status" value="1"/>
</dbReference>
<name>A0ABQ5GZP9_9ASTR</name>
<dbReference type="PROSITE" id="PS50102">
    <property type="entry name" value="RRM"/>
    <property type="match status" value="1"/>
</dbReference>
<comment type="caution">
    <text evidence="5">The sequence shown here is derived from an EMBL/GenBank/DDBJ whole genome shotgun (WGS) entry which is preliminary data.</text>
</comment>
<evidence type="ECO:0000313" key="6">
    <source>
        <dbReference type="Proteomes" id="UP001151760"/>
    </source>
</evidence>
<dbReference type="CDD" id="cd01650">
    <property type="entry name" value="RT_nLTR_like"/>
    <property type="match status" value="1"/>
</dbReference>
<dbReference type="PROSITE" id="PS50878">
    <property type="entry name" value="RT_POL"/>
    <property type="match status" value="1"/>
</dbReference>
<dbReference type="InterPro" id="IPR043502">
    <property type="entry name" value="DNA/RNA_pol_sf"/>
</dbReference>
<protein>
    <submittedName>
        <fullName evidence="5">RNA-directed DNA polymerase, eukaryota</fullName>
    </submittedName>
</protein>
<evidence type="ECO:0000256" key="2">
    <source>
        <dbReference type="SAM" id="MobiDB-lite"/>
    </source>
</evidence>
<dbReference type="InterPro" id="IPR036691">
    <property type="entry name" value="Endo/exonu/phosph_ase_sf"/>
</dbReference>
<evidence type="ECO:0000313" key="5">
    <source>
        <dbReference type="EMBL" id="GJT81111.1"/>
    </source>
</evidence>
<accession>A0ABQ5GZP9</accession>
<reference evidence="5" key="2">
    <citation type="submission" date="2022-01" db="EMBL/GenBank/DDBJ databases">
        <authorList>
            <person name="Yamashiro T."/>
            <person name="Shiraishi A."/>
            <person name="Satake H."/>
            <person name="Nakayama K."/>
        </authorList>
    </citation>
    <scope>NUCLEOTIDE SEQUENCE</scope>
</reference>
<keyword evidence="5" id="KW-0695">RNA-directed DNA polymerase</keyword>
<dbReference type="Pfam" id="PF00076">
    <property type="entry name" value="RRM_1"/>
    <property type="match status" value="1"/>
</dbReference>
<sequence length="1607" mass="184677">MAFRRSKEDDVNRISTSIFITNFPESSKAKDLFQACKQYGHVVDSFIPVKRTREGKRFGFVRFINVFNVDRLVNNLCTIWVGRFKLHANLARFQRAPLKERQIPAKSIGVEPRGAIKSSRLNNGTMESGKSFVNVVKASNTVGFMDSPAIVLDDECVCSKDLSNSLMGRVKEFASITNLKTALLNEGFGDLTVKYLGELWVLFEFSSTKLKEAFRDNVGVNSWFSEIRQASLDINPDGRIVWVEVEGVPLKLWSMNSFRRIASKWGDLIDVDDIEEYCFHSKRLCLFTKCHTNIFETFKINFHGKVYWIRTKEVLGWVHELLEETDEEEQYINGCMEGDKNNNDENNVGDKSDTSEIPKTIFDKSSGQKENKSEDPFDLYPLLNKNKKGMMDKVKEEEINVGGGGSDNAKSKEYGESISSGRFKRSEAPCTGVSFLGLIEEVVKVGQTMGYNMEGVVTKMEKIDMFSVRRYWGNLAFEFLHSDSVGNSGGILCVWDPNAFRKINYTISDYFVNIRGVWIKNGTDLLIIVVYAPHDSRDKRMLWDYFVHVVNQWHREVVIMDDFNEVRYKSDRFGSNFNVHGADAFNAFISNAGLEEIPLGGSAFTWCHRSATKMSKLDRFFVSNNLFSTCPHISAITLDRYLSDHRPILLREKAFDFGPIPFRFFHHWFEIDGFRSFVSDTWNCAPVVSLNGMRNMAGKLKFLKINIRKWVNDKRCERKVLSEKLKEDLRLVDEIIDQGAGTEAIAQKRGEVLNNLHNIDQMHAMDLAQKAKIKWSIEGDENSSFFHGMLNKKRNQMSIQRIMVDGVWKEQPMDVKRECLLHFQTRSGKPVERRATIEMCYLRTLSSKQCNDIERMVSKEETKAAVWDYGTSKSLGPDRFTFGFYRQFWLIIEEDVYTAVSNFFNYCDIPNGCNSSFITLILKLPDAKLVKDFRPISLIGSTYKIIAKILANRLVAVLGDIVDEVQSAFIAGRQILDVPFILNEVLQWCTKKKKKSLIFKVDFEKAYDSVRWDFLDDVLKKFGFGNKWCNWIQCCLKSSRGSILVNGSPTEEFQFFKGLKQGDPLSPFLFILIMESLHLSFQRVIDAGLFKGIQLNKEICLSHLFYADDAVFVGQWSDGNINILMHVLDCFHYVSGLKINMSKSKIMGLYVDDTIVNQAASKLGCLVLNSPFLYLGTKVGGAMSRVQAWKEIVDKVKSRLSKWKLKTLSIGGRLTLLKSVLGSIPIFHMSIFRVPSKVLQVLESIRGQFFNGHDVGSNKATWVKWNSVLTDKKHGGLGVSSLYALNRGLMLKWVWKFLTQKESLWTKVITAIHGVNGNLYSECKMGGRSCWLSIVNEIRVLQIKGVDIFEFLKLRLGNGDMIKFWLDNWYEGGILKNILPRLYALETEKEVTGGIEEEQLNILSEIVRSINLVPMYDRWVWSLENSGEFTVASTRKLIDGVRLPKISDMTRWVKCVPIKVNILAWKIRSDALPTRMNISRRGIDIQSISCPICDYGAETSDHLFFKCNMVREIGRKIARWWNINFEEVNSYEEWKSWIVSCRMDTKLKHMFEGIWYSLWWYVWNYRNKLLFDDKIPMKAVIFDNVISSSFYWCKSRCKASFACLISL</sequence>
<dbReference type="InterPro" id="IPR000504">
    <property type="entry name" value="RRM_dom"/>
</dbReference>
<dbReference type="PANTHER" id="PTHR33116">
    <property type="entry name" value="REVERSE TRANSCRIPTASE ZINC-BINDING DOMAIN-CONTAINING PROTEIN-RELATED-RELATED"/>
    <property type="match status" value="1"/>
</dbReference>
<gene>
    <name evidence="5" type="ORF">Tco_1055453</name>
</gene>
<dbReference type="CDD" id="cd00590">
    <property type="entry name" value="RRM_SF"/>
    <property type="match status" value="1"/>
</dbReference>
<dbReference type="SMART" id="SM00360">
    <property type="entry name" value="RRM"/>
    <property type="match status" value="1"/>
</dbReference>